<gene>
    <name evidence="11" type="ORF">GP486_002784</name>
</gene>
<evidence type="ECO:0000259" key="10">
    <source>
        <dbReference type="PROSITE" id="PS52002"/>
    </source>
</evidence>
<dbReference type="GO" id="GO:0071013">
    <property type="term" value="C:catalytic step 2 spliceosome"/>
    <property type="evidence" value="ECO:0007669"/>
    <property type="project" value="TreeGrafter"/>
</dbReference>
<dbReference type="Proteomes" id="UP000750711">
    <property type="component" value="Unassembled WGS sequence"/>
</dbReference>
<dbReference type="SMART" id="SM00651">
    <property type="entry name" value="Sm"/>
    <property type="match status" value="1"/>
</dbReference>
<dbReference type="GO" id="GO:0000398">
    <property type="term" value="P:mRNA splicing, via spliceosome"/>
    <property type="evidence" value="ECO:0007669"/>
    <property type="project" value="InterPro"/>
</dbReference>
<evidence type="ECO:0000256" key="9">
    <source>
        <dbReference type="ARBA" id="ARBA00030144"/>
    </source>
</evidence>
<organism evidence="11 12">
    <name type="scientific">Trichoglossum hirsutum</name>
    <dbReference type="NCBI Taxonomy" id="265104"/>
    <lineage>
        <taxon>Eukaryota</taxon>
        <taxon>Fungi</taxon>
        <taxon>Dikarya</taxon>
        <taxon>Ascomycota</taxon>
        <taxon>Pezizomycotina</taxon>
        <taxon>Geoglossomycetes</taxon>
        <taxon>Geoglossales</taxon>
        <taxon>Geoglossaceae</taxon>
        <taxon>Trichoglossum</taxon>
    </lineage>
</organism>
<keyword evidence="8" id="KW-0687">Ribonucleoprotein</keyword>
<evidence type="ECO:0000256" key="2">
    <source>
        <dbReference type="ARBA" id="ARBA00007927"/>
    </source>
</evidence>
<evidence type="ECO:0000256" key="5">
    <source>
        <dbReference type="ARBA" id="ARBA00022884"/>
    </source>
</evidence>
<name>A0A9P8LE36_9PEZI</name>
<dbReference type="CDD" id="cd01722">
    <property type="entry name" value="Sm_F"/>
    <property type="match status" value="1"/>
</dbReference>
<dbReference type="Gene3D" id="2.30.30.100">
    <property type="match status" value="1"/>
</dbReference>
<sequence>MSVCLPSHSKSYGCWDPNIFRRQTVHSYQPAADAAISVWTYSPGWQLHLWLTRTPPLLNSVNEEVIVRLKWGQTEYKGRLVSVDSYMNIQLTGTEEFVDHKSTGSLGQVLIRLVLVTRDTEENRIRSYIKGSPANWFMRSRCNNVLWIQGAGKKKDEDTHMDG</sequence>
<dbReference type="AlphaFoldDB" id="A0A9P8LE36"/>
<dbReference type="EMBL" id="JAGHQM010000332">
    <property type="protein sequence ID" value="KAH0562524.1"/>
    <property type="molecule type" value="Genomic_DNA"/>
</dbReference>
<keyword evidence="5" id="KW-0694">RNA-binding</keyword>
<dbReference type="InterPro" id="IPR034100">
    <property type="entry name" value="Sm_F"/>
</dbReference>
<reference evidence="11" key="1">
    <citation type="submission" date="2021-03" db="EMBL/GenBank/DDBJ databases">
        <title>Comparative genomics and phylogenomic investigation of the class Geoglossomycetes provide insights into ecological specialization and systematics.</title>
        <authorList>
            <person name="Melie T."/>
            <person name="Pirro S."/>
            <person name="Miller A.N."/>
            <person name="Quandt A."/>
        </authorList>
    </citation>
    <scope>NUCLEOTIDE SEQUENCE</scope>
    <source>
        <strain evidence="11">CAQ_001_2017</strain>
    </source>
</reference>
<feature type="domain" description="Sm" evidence="10">
    <location>
        <begin position="52"/>
        <end position="125"/>
    </location>
</feature>
<keyword evidence="7" id="KW-0539">Nucleus</keyword>
<dbReference type="InterPro" id="IPR001163">
    <property type="entry name" value="Sm_dom_euk/arc"/>
</dbReference>
<dbReference type="PROSITE" id="PS52002">
    <property type="entry name" value="SM"/>
    <property type="match status" value="1"/>
</dbReference>
<accession>A0A9P8LE36</accession>
<evidence type="ECO:0000313" key="11">
    <source>
        <dbReference type="EMBL" id="KAH0562524.1"/>
    </source>
</evidence>
<evidence type="ECO:0000256" key="8">
    <source>
        <dbReference type="ARBA" id="ARBA00023274"/>
    </source>
</evidence>
<protein>
    <recommendedName>
        <fullName evidence="9">Sm protein F</fullName>
    </recommendedName>
</protein>
<dbReference type="SUPFAM" id="SSF50182">
    <property type="entry name" value="Sm-like ribonucleoproteins"/>
    <property type="match status" value="1"/>
</dbReference>
<dbReference type="InterPro" id="IPR010920">
    <property type="entry name" value="LSM_dom_sf"/>
</dbReference>
<dbReference type="GO" id="GO:0034715">
    <property type="term" value="C:pICln-Sm protein complex"/>
    <property type="evidence" value="ECO:0007669"/>
    <property type="project" value="TreeGrafter"/>
</dbReference>
<comment type="similarity">
    <text evidence="2">Belongs to the snRNP Sm proteins family. SmF/LSm6 subfamily.</text>
</comment>
<proteinExistence type="inferred from homology"/>
<evidence type="ECO:0000256" key="1">
    <source>
        <dbReference type="ARBA" id="ARBA00004123"/>
    </source>
</evidence>
<keyword evidence="12" id="KW-1185">Reference proteome</keyword>
<dbReference type="PANTHER" id="PTHR11021:SF0">
    <property type="entry name" value="SMALL NUCLEAR RIBONUCLEOPROTEIN F"/>
    <property type="match status" value="1"/>
</dbReference>
<dbReference type="PANTHER" id="PTHR11021">
    <property type="entry name" value="SMALL NUCLEAR RIBONUCLEOPROTEIN F SNRNP-F"/>
    <property type="match status" value="1"/>
</dbReference>
<evidence type="ECO:0000256" key="4">
    <source>
        <dbReference type="ARBA" id="ARBA00022728"/>
    </source>
</evidence>
<evidence type="ECO:0000256" key="3">
    <source>
        <dbReference type="ARBA" id="ARBA00022664"/>
    </source>
</evidence>
<evidence type="ECO:0000256" key="6">
    <source>
        <dbReference type="ARBA" id="ARBA00023187"/>
    </source>
</evidence>
<comment type="subcellular location">
    <subcellularLocation>
        <location evidence="1">Nucleus</location>
    </subcellularLocation>
</comment>
<dbReference type="GO" id="GO:0003723">
    <property type="term" value="F:RNA binding"/>
    <property type="evidence" value="ECO:0007669"/>
    <property type="project" value="UniProtKB-KW"/>
</dbReference>
<dbReference type="InterPro" id="IPR047575">
    <property type="entry name" value="Sm"/>
</dbReference>
<keyword evidence="4" id="KW-0747">Spliceosome</keyword>
<comment type="caution">
    <text evidence="11">The sequence shown here is derived from an EMBL/GenBank/DDBJ whole genome shotgun (WGS) entry which is preliminary data.</text>
</comment>
<dbReference type="InterPro" id="IPR016487">
    <property type="entry name" value="Lsm6/sSmF"/>
</dbReference>
<evidence type="ECO:0000313" key="12">
    <source>
        <dbReference type="Proteomes" id="UP000750711"/>
    </source>
</evidence>
<evidence type="ECO:0000256" key="7">
    <source>
        <dbReference type="ARBA" id="ARBA00023242"/>
    </source>
</evidence>
<keyword evidence="6" id="KW-0508">mRNA splicing</keyword>
<dbReference type="Pfam" id="PF01423">
    <property type="entry name" value="LSM"/>
    <property type="match status" value="1"/>
</dbReference>
<dbReference type="GO" id="GO:0005685">
    <property type="term" value="C:U1 snRNP"/>
    <property type="evidence" value="ECO:0007669"/>
    <property type="project" value="TreeGrafter"/>
</dbReference>
<keyword evidence="3" id="KW-0507">mRNA processing</keyword>